<organism evidence="6 7">
    <name type="scientific">Ciona intestinalis</name>
    <name type="common">Transparent sea squirt</name>
    <name type="synonym">Ascidia intestinalis</name>
    <dbReference type="NCBI Taxonomy" id="7719"/>
    <lineage>
        <taxon>Eukaryota</taxon>
        <taxon>Metazoa</taxon>
        <taxon>Chordata</taxon>
        <taxon>Tunicata</taxon>
        <taxon>Ascidiacea</taxon>
        <taxon>Phlebobranchia</taxon>
        <taxon>Cionidae</taxon>
        <taxon>Ciona</taxon>
    </lineage>
</organism>
<accession>F7BD35</accession>
<keyword evidence="1" id="KW-0444">Lipid biosynthesis</keyword>
<dbReference type="GO" id="GO:0005737">
    <property type="term" value="C:cytoplasm"/>
    <property type="evidence" value="ECO:0000318"/>
    <property type="project" value="GO_Central"/>
</dbReference>
<proteinExistence type="inferred from homology"/>
<evidence type="ECO:0000256" key="3">
    <source>
        <dbReference type="ARBA" id="ARBA00037883"/>
    </source>
</evidence>
<dbReference type="Ensembl" id="ENSCINT00000023588.2">
    <property type="protein sequence ID" value="ENSCINP00000023342.2"/>
    <property type="gene ID" value="ENSCING00000007566.3"/>
</dbReference>
<protein>
    <recommendedName>
        <fullName evidence="5">ethanolamine kinase</fullName>
        <ecNumber evidence="5">2.7.1.82</ecNumber>
    </recommendedName>
</protein>
<keyword evidence="1" id="KW-0594">Phospholipid biosynthesis</keyword>
<dbReference type="PANTHER" id="PTHR22603">
    <property type="entry name" value="CHOLINE/ETHANOALAMINE KINASE"/>
    <property type="match status" value="1"/>
</dbReference>
<dbReference type="STRING" id="7719.ENSCINP00000023342"/>
<keyword evidence="7" id="KW-1185">Reference proteome</keyword>
<dbReference type="OMA" id="PLSCHEI"/>
<reference evidence="6" key="2">
    <citation type="journal article" date="2008" name="Genome Biol.">
        <title>Improved genome assembly and evidence-based global gene model set for the chordate Ciona intestinalis: new insight into intron and operon populations.</title>
        <authorList>
            <person name="Satou Y."/>
            <person name="Mineta K."/>
            <person name="Ogasawara M."/>
            <person name="Sasakura Y."/>
            <person name="Shoguchi E."/>
            <person name="Ueno K."/>
            <person name="Yamada L."/>
            <person name="Matsumoto J."/>
            <person name="Wasserscheid J."/>
            <person name="Dewar K."/>
            <person name="Wiley G.B."/>
            <person name="Macmil S.L."/>
            <person name="Roe B.A."/>
            <person name="Zeller R.W."/>
            <person name="Hastings K.E."/>
            <person name="Lemaire P."/>
            <person name="Lindquist E."/>
            <person name="Endo T."/>
            <person name="Hotta K."/>
            <person name="Inaba K."/>
        </authorList>
    </citation>
    <scope>NUCLEOTIDE SEQUENCE [LARGE SCALE GENOMIC DNA]</scope>
    <source>
        <strain evidence="6">wild type</strain>
    </source>
</reference>
<reference evidence="6" key="3">
    <citation type="submission" date="2025-08" db="UniProtKB">
        <authorList>
            <consortium name="Ensembl"/>
        </authorList>
    </citation>
    <scope>IDENTIFICATION</scope>
</reference>
<keyword evidence="1" id="KW-0443">Lipid metabolism</keyword>
<keyword evidence="2" id="KW-1208">Phospholipid metabolism</keyword>
<sequence length="382" mass="44796">MYNTSSQSTSGSCSYAYDNRSNQRLGVDVVSRAYQLCKEYLDGPWSQISIHEFEITTLGGGLTNKLYICNLPPKYRSNDNDSCYPNTVLLRLYGLILQLQDFKAQIQESVVFSILAERKVGPKLYAVFPGGRLEEFLPSRTLKTSDLFDPSTSRHIAQRMVEYHSLQMPVKKEPTFIISKLYTYFENAKSAEFSDEYKQSLYLKLMACNIEAEVQFVTRIISKQDVVVFCHNDIQEGNLLQSIRDDQNNPVQMIDFEYSSYNYRGFDIANHFCEWMYDYSYSSWPFFSYKFEHYANQQQQANLVEVYLEESYRVRPSRRSDPKWQKAYIMDEIKRFSLLSHIFWALWSVVQAQISDIGFGYMEYALARMDAFFKHKELVTQK</sequence>
<evidence type="ECO:0000256" key="5">
    <source>
        <dbReference type="ARBA" id="ARBA00038874"/>
    </source>
</evidence>
<dbReference type="PANTHER" id="PTHR22603:SF93">
    <property type="entry name" value="RE24176P"/>
    <property type="match status" value="1"/>
</dbReference>
<dbReference type="FunCoup" id="F7BD35">
    <property type="interactions" value="11"/>
</dbReference>
<reference evidence="7" key="1">
    <citation type="journal article" date="2002" name="Science">
        <title>The draft genome of Ciona intestinalis: insights into chordate and vertebrate origins.</title>
        <authorList>
            <person name="Dehal P."/>
            <person name="Satou Y."/>
            <person name="Campbell R.K."/>
            <person name="Chapman J."/>
            <person name="Degnan B."/>
            <person name="De Tomaso A."/>
            <person name="Davidson B."/>
            <person name="Di Gregorio A."/>
            <person name="Gelpke M."/>
            <person name="Goodstein D.M."/>
            <person name="Harafuji N."/>
            <person name="Hastings K.E."/>
            <person name="Ho I."/>
            <person name="Hotta K."/>
            <person name="Huang W."/>
            <person name="Kawashima T."/>
            <person name="Lemaire P."/>
            <person name="Martinez D."/>
            <person name="Meinertzhagen I.A."/>
            <person name="Necula S."/>
            <person name="Nonaka M."/>
            <person name="Putnam N."/>
            <person name="Rash S."/>
            <person name="Saiga H."/>
            <person name="Satake M."/>
            <person name="Terry A."/>
            <person name="Yamada L."/>
            <person name="Wang H.G."/>
            <person name="Awazu S."/>
            <person name="Azumi K."/>
            <person name="Boore J."/>
            <person name="Branno M."/>
            <person name="Chin-Bow S."/>
            <person name="DeSantis R."/>
            <person name="Doyle S."/>
            <person name="Francino P."/>
            <person name="Keys D.N."/>
            <person name="Haga S."/>
            <person name="Hayashi H."/>
            <person name="Hino K."/>
            <person name="Imai K.S."/>
            <person name="Inaba K."/>
            <person name="Kano S."/>
            <person name="Kobayashi K."/>
            <person name="Kobayashi M."/>
            <person name="Lee B.I."/>
            <person name="Makabe K.W."/>
            <person name="Manohar C."/>
            <person name="Matassi G."/>
            <person name="Medina M."/>
            <person name="Mochizuki Y."/>
            <person name="Mount S."/>
            <person name="Morishita T."/>
            <person name="Miura S."/>
            <person name="Nakayama A."/>
            <person name="Nishizaka S."/>
            <person name="Nomoto H."/>
            <person name="Ohta F."/>
            <person name="Oishi K."/>
            <person name="Rigoutsos I."/>
            <person name="Sano M."/>
            <person name="Sasaki A."/>
            <person name="Sasakura Y."/>
            <person name="Shoguchi E."/>
            <person name="Shin-i T."/>
            <person name="Spagnuolo A."/>
            <person name="Stainier D."/>
            <person name="Suzuki M.M."/>
            <person name="Tassy O."/>
            <person name="Takatori N."/>
            <person name="Tokuoka M."/>
            <person name="Yagi K."/>
            <person name="Yoshizaki F."/>
            <person name="Wada S."/>
            <person name="Zhang C."/>
            <person name="Hyatt P.D."/>
            <person name="Larimer F."/>
            <person name="Detter C."/>
            <person name="Doggett N."/>
            <person name="Glavina T."/>
            <person name="Hawkins T."/>
            <person name="Richardson P."/>
            <person name="Lucas S."/>
            <person name="Kohara Y."/>
            <person name="Levine M."/>
            <person name="Satoh N."/>
            <person name="Rokhsar D.S."/>
        </authorList>
    </citation>
    <scope>NUCLEOTIDE SEQUENCE [LARGE SCALE GENOMIC DNA]</scope>
</reference>
<evidence type="ECO:0000256" key="1">
    <source>
        <dbReference type="ARBA" id="ARBA00023209"/>
    </source>
</evidence>
<dbReference type="AlphaFoldDB" id="F7BD35"/>
<comment type="pathway">
    <text evidence="3">Phospholipid metabolism; phosphatidylethanolamine biosynthesis; phosphatidylethanolamine from ethanolamine: step 1/3.</text>
</comment>
<evidence type="ECO:0000313" key="6">
    <source>
        <dbReference type="Ensembl" id="ENSCINP00000023342.2"/>
    </source>
</evidence>
<dbReference type="SUPFAM" id="SSF56112">
    <property type="entry name" value="Protein kinase-like (PK-like)"/>
    <property type="match status" value="1"/>
</dbReference>
<evidence type="ECO:0000256" key="2">
    <source>
        <dbReference type="ARBA" id="ARBA00023264"/>
    </source>
</evidence>
<dbReference type="InParanoid" id="F7BD35"/>
<dbReference type="GeneTree" id="ENSGT00950000182939"/>
<gene>
    <name evidence="6" type="primary">LOC100186785</name>
</gene>
<dbReference type="Proteomes" id="UP000008144">
    <property type="component" value="Chromosome 1"/>
</dbReference>
<dbReference type="GO" id="GO:0004305">
    <property type="term" value="F:ethanolamine kinase activity"/>
    <property type="evidence" value="ECO:0000318"/>
    <property type="project" value="GO_Central"/>
</dbReference>
<dbReference type="EC" id="2.7.1.82" evidence="5"/>
<evidence type="ECO:0000256" key="4">
    <source>
        <dbReference type="ARBA" id="ARBA00038211"/>
    </source>
</evidence>
<dbReference type="EMBL" id="EAAA01000350">
    <property type="status" value="NOT_ANNOTATED_CDS"/>
    <property type="molecule type" value="Genomic_DNA"/>
</dbReference>
<comment type="similarity">
    <text evidence="4">Belongs to the choline/ethanolamine kinase family.</text>
</comment>
<dbReference type="HOGENOM" id="CLU_012712_2_0_1"/>
<reference evidence="6" key="4">
    <citation type="submission" date="2025-09" db="UniProtKB">
        <authorList>
            <consortium name="Ensembl"/>
        </authorList>
    </citation>
    <scope>IDENTIFICATION</scope>
</reference>
<dbReference type="Gene3D" id="3.30.200.20">
    <property type="entry name" value="Phosphorylase Kinase, domain 1"/>
    <property type="match status" value="1"/>
</dbReference>
<dbReference type="Gene3D" id="3.90.1200.10">
    <property type="match status" value="1"/>
</dbReference>
<dbReference type="GO" id="GO:0004103">
    <property type="term" value="F:choline kinase activity"/>
    <property type="evidence" value="ECO:0000318"/>
    <property type="project" value="GO_Central"/>
</dbReference>
<dbReference type="InterPro" id="IPR011009">
    <property type="entry name" value="Kinase-like_dom_sf"/>
</dbReference>
<dbReference type="Pfam" id="PF01633">
    <property type="entry name" value="Choline_kinase"/>
    <property type="match status" value="1"/>
</dbReference>
<name>F7BD35_CIOIN</name>
<dbReference type="GO" id="GO:0006657">
    <property type="term" value="P:CDP-choline pathway"/>
    <property type="evidence" value="ECO:0000318"/>
    <property type="project" value="GO_Central"/>
</dbReference>
<dbReference type="GO" id="GO:0006646">
    <property type="term" value="P:phosphatidylethanolamine biosynthetic process"/>
    <property type="evidence" value="ECO:0000318"/>
    <property type="project" value="GO_Central"/>
</dbReference>
<evidence type="ECO:0000313" key="7">
    <source>
        <dbReference type="Proteomes" id="UP000008144"/>
    </source>
</evidence>